<keyword evidence="11" id="KW-1185">Reference proteome</keyword>
<dbReference type="InterPro" id="IPR058579">
    <property type="entry name" value="IspG_C"/>
</dbReference>
<protein>
    <recommendedName>
        <fullName evidence="7">4-hydroxy-3-methylbut-2-en-1-yl diphosphate synthase (flavodoxin)</fullName>
        <ecNumber evidence="7">1.17.7.3</ecNumber>
    </recommendedName>
    <alternativeName>
        <fullName evidence="7">1-hydroxy-2-methyl-2-(E)-butenyl 4-diphosphate synthase</fullName>
    </alternativeName>
</protein>
<keyword evidence="2 7" id="KW-0479">Metal-binding</keyword>
<feature type="binding site" evidence="7">
    <location>
        <position position="314"/>
    </location>
    <ligand>
        <name>[4Fe-4S] cluster</name>
        <dbReference type="ChEBI" id="CHEBI:49883"/>
    </ligand>
</feature>
<evidence type="ECO:0000313" key="11">
    <source>
        <dbReference type="Proteomes" id="UP000806285"/>
    </source>
</evidence>
<keyword evidence="1 7" id="KW-0004">4Fe-4S</keyword>
<evidence type="ECO:0000256" key="1">
    <source>
        <dbReference type="ARBA" id="ARBA00022485"/>
    </source>
</evidence>
<dbReference type="Pfam" id="PF26540">
    <property type="entry name" value="GcpE_C"/>
    <property type="match status" value="1"/>
</dbReference>
<keyword evidence="4 7" id="KW-0408">Iron</keyword>
<feature type="binding site" evidence="7">
    <location>
        <position position="357"/>
    </location>
    <ligand>
        <name>[4Fe-4S] cluster</name>
        <dbReference type="ChEBI" id="CHEBI:49883"/>
    </ligand>
</feature>
<sequence>MSGPCLPVAPAAPLARRSRQARVTWGSRVVTVGGDAPVRVQSMTNTDTVDAIGTAIQVKELALAGSELVRITVNTPEAAQQVPYIREQLDRMGIDVPLIGDFHYNGHRLLTEFPDCAQALSKYRINPGNVGKGDKKDRQFAQMIEAALRWDKPVRIGVNWGSLDQELLAQLMDENAARAQPWEARQVMYEALITSAIQSAQLAEELGMRHEQVLLSCKVSGVQDLIAVYRELAKRCDYPLHLGLTEAGMGTKGTVASAVAMGILLQEGIGDTIRVSLTPQPGEPRTQEVVIASEILQSLGLRTFVPSVTACPGCGRTTSTTFQELAKQIDDYLRAQMPVWRAKYPGVEKMKVAVMGCIVNGPGESKHADIGISLPGTGEAPAAPVFIDGQKALTLRGENIAAEFHQIVENYIEKRFGTPVAESA</sequence>
<dbReference type="Gene3D" id="3.30.413.10">
    <property type="entry name" value="Sulfite Reductase Hemoprotein, domain 1"/>
    <property type="match status" value="1"/>
</dbReference>
<evidence type="ECO:0000259" key="8">
    <source>
        <dbReference type="Pfam" id="PF04551"/>
    </source>
</evidence>
<dbReference type="RefSeq" id="WP_193677006.1">
    <property type="nucleotide sequence ID" value="NZ_JADDIV010000003.1"/>
</dbReference>
<evidence type="ECO:0000256" key="4">
    <source>
        <dbReference type="ARBA" id="ARBA00023004"/>
    </source>
</evidence>
<dbReference type="PANTHER" id="PTHR30454">
    <property type="entry name" value="4-HYDROXY-3-METHYLBUT-2-EN-1-YL DIPHOSPHATE SYNTHASE"/>
    <property type="match status" value="1"/>
</dbReference>
<keyword evidence="5 7" id="KW-0411">Iron-sulfur</keyword>
<evidence type="ECO:0000256" key="7">
    <source>
        <dbReference type="HAMAP-Rule" id="MF_00159"/>
    </source>
</evidence>
<evidence type="ECO:0000256" key="5">
    <source>
        <dbReference type="ARBA" id="ARBA00023014"/>
    </source>
</evidence>
<evidence type="ECO:0000256" key="2">
    <source>
        <dbReference type="ARBA" id="ARBA00022723"/>
    </source>
</evidence>
<dbReference type="SUPFAM" id="SSF56014">
    <property type="entry name" value="Nitrite and sulphite reductase 4Fe-4S domain-like"/>
    <property type="match status" value="1"/>
</dbReference>
<dbReference type="Gene3D" id="3.20.20.20">
    <property type="entry name" value="Dihydropteroate synthase-like"/>
    <property type="match status" value="1"/>
</dbReference>
<keyword evidence="3 7" id="KW-0560">Oxidoreductase</keyword>
<feature type="binding site" evidence="7">
    <location>
        <position position="311"/>
    </location>
    <ligand>
        <name>[4Fe-4S] cluster</name>
        <dbReference type="ChEBI" id="CHEBI:49883"/>
    </ligand>
</feature>
<evidence type="ECO:0000256" key="6">
    <source>
        <dbReference type="ARBA" id="ARBA00023229"/>
    </source>
</evidence>
<dbReference type="InterPro" id="IPR016425">
    <property type="entry name" value="IspG_bac"/>
</dbReference>
<dbReference type="EC" id="1.17.7.3" evidence="7"/>
<dbReference type="NCBIfam" id="TIGR00612">
    <property type="entry name" value="ispG_gcpE"/>
    <property type="match status" value="1"/>
</dbReference>
<dbReference type="Proteomes" id="UP000806285">
    <property type="component" value="Unassembled WGS sequence"/>
</dbReference>
<feature type="domain" description="IspG TIM-barrel" evidence="8">
    <location>
        <begin position="30"/>
        <end position="291"/>
    </location>
</feature>
<evidence type="ECO:0000256" key="3">
    <source>
        <dbReference type="ARBA" id="ARBA00023002"/>
    </source>
</evidence>
<dbReference type="HAMAP" id="MF_00159">
    <property type="entry name" value="IspG"/>
    <property type="match status" value="1"/>
</dbReference>
<organism evidence="10 11">
    <name type="scientific">Ramlibacter pallidus</name>
    <dbReference type="NCBI Taxonomy" id="2780087"/>
    <lineage>
        <taxon>Bacteria</taxon>
        <taxon>Pseudomonadati</taxon>
        <taxon>Pseudomonadota</taxon>
        <taxon>Betaproteobacteria</taxon>
        <taxon>Burkholderiales</taxon>
        <taxon>Comamonadaceae</taxon>
        <taxon>Ramlibacter</taxon>
    </lineage>
</organism>
<keyword evidence="6 7" id="KW-0414">Isoprene biosynthesis</keyword>
<comment type="cofactor">
    <cofactor evidence="7">
        <name>[4Fe-4S] cluster</name>
        <dbReference type="ChEBI" id="CHEBI:49883"/>
    </cofactor>
    <text evidence="7">Binds 1 [4Fe-4S] cluster.</text>
</comment>
<dbReference type="GO" id="GO:0046429">
    <property type="term" value="F:4-hydroxy-3-methylbut-2-en-1-yl diphosphate synthase activity (ferredoxin)"/>
    <property type="evidence" value="ECO:0007669"/>
    <property type="project" value="UniProtKB-EC"/>
</dbReference>
<evidence type="ECO:0000259" key="9">
    <source>
        <dbReference type="Pfam" id="PF26540"/>
    </source>
</evidence>
<dbReference type="NCBIfam" id="NF001540">
    <property type="entry name" value="PRK00366.1"/>
    <property type="match status" value="1"/>
</dbReference>
<comment type="caution">
    <text evidence="10">The sequence shown here is derived from an EMBL/GenBank/DDBJ whole genome shotgun (WGS) entry which is preliminary data.</text>
</comment>
<comment type="function">
    <text evidence="7">Converts 2C-methyl-D-erythritol 2,4-cyclodiphosphate (ME-2,4cPP) into 1-hydroxy-2-methyl-2-(E)-butenyl 4-diphosphate.</text>
</comment>
<gene>
    <name evidence="7 10" type="primary">ispG</name>
    <name evidence="10" type="synonym">gcpE</name>
    <name evidence="10" type="ORF">IM787_12710</name>
</gene>
<reference evidence="10 11" key="1">
    <citation type="submission" date="2020-10" db="EMBL/GenBank/DDBJ databases">
        <title>Ramlibacter sp. HM2 16S ribosomal RNA gene Genome sequencing and assembly.</title>
        <authorList>
            <person name="Kang M."/>
        </authorList>
    </citation>
    <scope>NUCLEOTIDE SEQUENCE [LARGE SCALE GENOMIC DNA]</scope>
    <source>
        <strain evidence="10 11">HM2</strain>
    </source>
</reference>
<dbReference type="Pfam" id="PF04551">
    <property type="entry name" value="GcpE"/>
    <property type="match status" value="1"/>
</dbReference>
<dbReference type="EMBL" id="JADDIV010000003">
    <property type="protein sequence ID" value="MBE7368413.1"/>
    <property type="molecule type" value="Genomic_DNA"/>
</dbReference>
<dbReference type="InterPro" id="IPR011005">
    <property type="entry name" value="Dihydropteroate_synth-like_sf"/>
</dbReference>
<dbReference type="InterPro" id="IPR058578">
    <property type="entry name" value="IspG_TIM"/>
</dbReference>
<dbReference type="PIRSF" id="PIRSF004640">
    <property type="entry name" value="IspG"/>
    <property type="match status" value="1"/>
</dbReference>
<accession>A0ABR9S4G6</accession>
<evidence type="ECO:0000313" key="10">
    <source>
        <dbReference type="EMBL" id="MBE7368413.1"/>
    </source>
</evidence>
<dbReference type="InterPro" id="IPR004588">
    <property type="entry name" value="IspG_bac-typ"/>
</dbReference>
<feature type="domain" description="IspG C-terminal" evidence="9">
    <location>
        <begin position="308"/>
        <end position="409"/>
    </location>
</feature>
<dbReference type="InterPro" id="IPR045854">
    <property type="entry name" value="NO2/SO3_Rdtase_4Fe4S_sf"/>
</dbReference>
<proteinExistence type="inferred from homology"/>
<dbReference type="PANTHER" id="PTHR30454:SF0">
    <property type="entry name" value="4-HYDROXY-3-METHYLBUT-2-EN-1-YL DIPHOSPHATE SYNTHASE (FERREDOXIN), CHLOROPLASTIC"/>
    <property type="match status" value="1"/>
</dbReference>
<comment type="catalytic activity">
    <reaction evidence="7">
        <text>(2E)-4-hydroxy-3-methylbut-2-enyl diphosphate + oxidized [flavodoxin] + H2O + 2 H(+) = 2-C-methyl-D-erythritol 2,4-cyclic diphosphate + reduced [flavodoxin]</text>
        <dbReference type="Rhea" id="RHEA:43604"/>
        <dbReference type="Rhea" id="RHEA-COMP:10622"/>
        <dbReference type="Rhea" id="RHEA-COMP:10623"/>
        <dbReference type="ChEBI" id="CHEBI:15377"/>
        <dbReference type="ChEBI" id="CHEBI:15378"/>
        <dbReference type="ChEBI" id="CHEBI:57618"/>
        <dbReference type="ChEBI" id="CHEBI:58210"/>
        <dbReference type="ChEBI" id="CHEBI:58483"/>
        <dbReference type="ChEBI" id="CHEBI:128753"/>
        <dbReference type="EC" id="1.17.7.3"/>
    </reaction>
</comment>
<name>A0ABR9S4G6_9BURK</name>
<comment type="similarity">
    <text evidence="7">Belongs to the IspG family.</text>
</comment>
<comment type="pathway">
    <text evidence="7">Isoprenoid biosynthesis; isopentenyl diphosphate biosynthesis via DXP pathway; isopentenyl diphosphate from 1-deoxy-D-xylulose 5-phosphate: step 5/6.</text>
</comment>
<feature type="binding site" evidence="7">
    <location>
        <position position="364"/>
    </location>
    <ligand>
        <name>[4Fe-4S] cluster</name>
        <dbReference type="ChEBI" id="CHEBI:49883"/>
    </ligand>
</feature>